<keyword evidence="3" id="KW-0862">Zinc</keyword>
<gene>
    <name evidence="7" type="primary">LOC105431518</name>
</gene>
<keyword evidence="2 4" id="KW-0863">Zinc-finger</keyword>
<dbReference type="InterPro" id="IPR036236">
    <property type="entry name" value="Znf_C2H2_sf"/>
</dbReference>
<dbReference type="InterPro" id="IPR003656">
    <property type="entry name" value="Znf_BED"/>
</dbReference>
<keyword evidence="6" id="KW-1185">Reference proteome</keyword>
<evidence type="ECO:0000256" key="4">
    <source>
        <dbReference type="PROSITE-ProRule" id="PRU00027"/>
    </source>
</evidence>
<proteinExistence type="predicted"/>
<dbReference type="GO" id="GO:0008270">
    <property type="term" value="F:zinc ion binding"/>
    <property type="evidence" value="ECO:0007669"/>
    <property type="project" value="UniProtKB-KW"/>
</dbReference>
<dbReference type="PROSITE" id="PS50808">
    <property type="entry name" value="ZF_BED"/>
    <property type="match status" value="3"/>
</dbReference>
<dbReference type="RefSeq" id="XP_011644058.1">
    <property type="nucleotide sequence ID" value="XM_011645756.2"/>
</dbReference>
<dbReference type="SMART" id="SM00614">
    <property type="entry name" value="ZnF_BED"/>
    <property type="match status" value="4"/>
</dbReference>
<evidence type="ECO:0000256" key="1">
    <source>
        <dbReference type="ARBA" id="ARBA00022723"/>
    </source>
</evidence>
<dbReference type="GO" id="GO:0003677">
    <property type="term" value="F:DNA binding"/>
    <property type="evidence" value="ECO:0007669"/>
    <property type="project" value="InterPro"/>
</dbReference>
<keyword evidence="1" id="KW-0479">Metal-binding</keyword>
<dbReference type="InterPro" id="IPR013087">
    <property type="entry name" value="Znf_C2H2_type"/>
</dbReference>
<name>A0A6I9WLC5_9HYME</name>
<organism evidence="6 7">
    <name type="scientific">Pogonomyrmex barbatus</name>
    <name type="common">red harvester ant</name>
    <dbReference type="NCBI Taxonomy" id="144034"/>
    <lineage>
        <taxon>Eukaryota</taxon>
        <taxon>Metazoa</taxon>
        <taxon>Ecdysozoa</taxon>
        <taxon>Arthropoda</taxon>
        <taxon>Hexapoda</taxon>
        <taxon>Insecta</taxon>
        <taxon>Pterygota</taxon>
        <taxon>Neoptera</taxon>
        <taxon>Endopterygota</taxon>
        <taxon>Hymenoptera</taxon>
        <taxon>Apocrita</taxon>
        <taxon>Aculeata</taxon>
        <taxon>Formicoidea</taxon>
        <taxon>Formicidae</taxon>
        <taxon>Myrmicinae</taxon>
        <taxon>Pogonomyrmex</taxon>
    </lineage>
</organism>
<dbReference type="AlphaFoldDB" id="A0A6I9WLC5"/>
<feature type="domain" description="BED-type" evidence="5">
    <location>
        <begin position="62"/>
        <end position="112"/>
    </location>
</feature>
<feature type="domain" description="BED-type" evidence="5">
    <location>
        <begin position="184"/>
        <end position="233"/>
    </location>
</feature>
<evidence type="ECO:0000256" key="3">
    <source>
        <dbReference type="ARBA" id="ARBA00022833"/>
    </source>
</evidence>
<dbReference type="Pfam" id="PF02892">
    <property type="entry name" value="zf-BED"/>
    <property type="match status" value="2"/>
</dbReference>
<evidence type="ECO:0000256" key="2">
    <source>
        <dbReference type="ARBA" id="ARBA00022771"/>
    </source>
</evidence>
<dbReference type="GeneID" id="105431518"/>
<dbReference type="KEGG" id="pbar:105431518"/>
<dbReference type="Proteomes" id="UP000504615">
    <property type="component" value="Unplaced"/>
</dbReference>
<evidence type="ECO:0000313" key="7">
    <source>
        <dbReference type="RefSeq" id="XP_011644058.1"/>
    </source>
</evidence>
<evidence type="ECO:0000259" key="5">
    <source>
        <dbReference type="PROSITE" id="PS50808"/>
    </source>
</evidence>
<dbReference type="SUPFAM" id="SSF57667">
    <property type="entry name" value="beta-beta-alpha zinc fingers"/>
    <property type="match status" value="1"/>
</dbReference>
<dbReference type="OrthoDB" id="1607513at2759"/>
<accession>A0A6I9WLC5</accession>
<sequence length="819" mass="95506">METEDQIDFWFEHYSKENDNEMKCKYCNKIYKQKEITSHMKLHLREHGIFIYDEKFWIRCKNKFNLIWQYYSRKSNYNAKCKSCGELIAHAYIVAHLENHLFSKHSEEVTKIQKTITDAWLSQYFKFNGKDCMTKCVHCKRKMSIFIGIDELANHLQIYHNISENSKNDERSENGSEVNTVLSKKRHWAWKYYVLDKNVTKCKCCNKVYKSKEITISMKEHLYRVHEIFTGDDWEKFETHTYVVWRYYSKEKGYNAKCRLCDKLLKHAYNMTNLERHLIRFHNETIKKIQKTIKCTWLSQYFKFNAHNVKCICCINCKHKLQFCKPKLTLFHGINGLAKHLQIFHAINENMEPNEGNEENEEIDANVMTQQLTNKNNEKDNAIENEETQPRFSYEETQNAEIVNISKQTDLQTENVSNNFASDVSTFHDKHEYLGTNEGVQESTVNILAQQSIDEENNTCTIFYQVGTHSEAVENEKNQESYYNAVPHQQTITVDTSNKTFQTDTLNNDISVTDTLVPHHINVYLKTNEETGENITQVQQSIDEENNPNININNTYQMGTHLQTMESENNQGSYYNVIPYQQIMTLNISNQILQTDNTPSNDVSFTNALATHNINKCLGTNEEAGENIIGVQIQQSIDEENNTNTNSYQVSTQIAKSEENQRSYYETVPHQQTMTLNTFNETLQNDNTSNNEISVTDTLVFYSTNEYTKTDKEIKENTMDIQMQQSVNKENNASTDTYEVNSHSQTTENEGSQWLYYNAVPYQQAVILDTSNQTLQTNENAENADIRIQQSIDEKNNASINTYQVGLHAQTAESKGGEW</sequence>
<feature type="domain" description="BED-type" evidence="5">
    <location>
        <begin position="239"/>
        <end position="289"/>
    </location>
</feature>
<reference evidence="7" key="1">
    <citation type="submission" date="2025-08" db="UniProtKB">
        <authorList>
            <consortium name="RefSeq"/>
        </authorList>
    </citation>
    <scope>IDENTIFICATION</scope>
</reference>
<protein>
    <submittedName>
        <fullName evidence="7">Uncharacterized protein LOC105431518</fullName>
    </submittedName>
</protein>
<dbReference type="SMART" id="SM00355">
    <property type="entry name" value="ZnF_C2H2"/>
    <property type="match status" value="5"/>
</dbReference>
<evidence type="ECO:0000313" key="6">
    <source>
        <dbReference type="Proteomes" id="UP000504615"/>
    </source>
</evidence>